<protein>
    <submittedName>
        <fullName evidence="1">Oxyanion-translocating ATPase</fullName>
    </submittedName>
</protein>
<sequence>MNVVNRSALSVRPTQAFVDWINQLEATEGEDDLLLEDVERESTIYLIGEMDSEEAIHAYLRERYLDILENELRAWEEDVRLWPETLDWALFEDFLQIEFSYLALDLEEDQPLSVQSIDSDDLLLDFEQE</sequence>
<gene>
    <name evidence="1" type="ORF">ZBT109_0476</name>
</gene>
<dbReference type="OrthoDB" id="5737962at2"/>
<dbReference type="STRING" id="1123510.GCA_000620025_00676"/>
<evidence type="ECO:0000313" key="1">
    <source>
        <dbReference type="EMBL" id="BBG29264.1"/>
    </source>
</evidence>
<dbReference type="Proteomes" id="UP000267342">
    <property type="component" value="Chromosome"/>
</dbReference>
<reference evidence="1 2" key="1">
    <citation type="submission" date="2018-09" db="EMBL/GenBank/DDBJ databases">
        <title>Zymobacter palmae IAM14233 (=T109) whole genome analysis.</title>
        <authorList>
            <person name="Yanase H."/>
        </authorList>
    </citation>
    <scope>NUCLEOTIDE SEQUENCE [LARGE SCALE GENOMIC DNA]</scope>
    <source>
        <strain evidence="1 2">IAM14233</strain>
    </source>
</reference>
<dbReference type="KEGG" id="zpl:ZBT109_0476"/>
<dbReference type="AlphaFoldDB" id="A0A348HCB2"/>
<proteinExistence type="predicted"/>
<organism evidence="1 2">
    <name type="scientific">Zymobacter palmae</name>
    <dbReference type="NCBI Taxonomy" id="33074"/>
    <lineage>
        <taxon>Bacteria</taxon>
        <taxon>Pseudomonadati</taxon>
        <taxon>Pseudomonadota</taxon>
        <taxon>Gammaproteobacteria</taxon>
        <taxon>Oceanospirillales</taxon>
        <taxon>Halomonadaceae</taxon>
        <taxon>Zymobacter group</taxon>
        <taxon>Zymobacter</taxon>
    </lineage>
</organism>
<name>A0A348HCB2_9GAMM</name>
<accession>A0A348HCB2</accession>
<evidence type="ECO:0000313" key="2">
    <source>
        <dbReference type="Proteomes" id="UP000267342"/>
    </source>
</evidence>
<dbReference type="RefSeq" id="WP_027704648.1">
    <property type="nucleotide sequence ID" value="NZ_AP018933.1"/>
</dbReference>
<dbReference type="EMBL" id="AP018933">
    <property type="protein sequence ID" value="BBG29264.1"/>
    <property type="molecule type" value="Genomic_DNA"/>
</dbReference>
<keyword evidence="2" id="KW-1185">Reference proteome</keyword>